<evidence type="ECO:0000259" key="2">
    <source>
        <dbReference type="Pfam" id="PF22725"/>
    </source>
</evidence>
<evidence type="ECO:0000313" key="3">
    <source>
        <dbReference type="EMBL" id="ADI19132.1"/>
    </source>
</evidence>
<dbReference type="EMBL" id="GU474911">
    <property type="protein sequence ID" value="ADI19132.1"/>
    <property type="molecule type" value="Genomic_DNA"/>
</dbReference>
<dbReference type="PANTHER" id="PTHR43708:SF3">
    <property type="entry name" value="OXIDOREDUCTASE"/>
    <property type="match status" value="1"/>
</dbReference>
<dbReference type="InterPro" id="IPR036291">
    <property type="entry name" value="NAD(P)-bd_dom_sf"/>
</dbReference>
<organism evidence="3">
    <name type="scientific">uncultured alpha proteobacterium HF0070_34E11</name>
    <dbReference type="NCBI Taxonomy" id="710807"/>
    <lineage>
        <taxon>Bacteria</taxon>
        <taxon>Pseudomonadati</taxon>
        <taxon>Pseudomonadota</taxon>
        <taxon>Alphaproteobacteria</taxon>
        <taxon>environmental samples</taxon>
    </lineage>
</organism>
<accession>E0XXJ1</accession>
<protein>
    <submittedName>
        <fullName evidence="3">Predicted dehydrogenases and related proteins</fullName>
    </submittedName>
</protein>
<dbReference type="Gene3D" id="3.40.50.720">
    <property type="entry name" value="NAD(P)-binding Rossmann-like Domain"/>
    <property type="match status" value="1"/>
</dbReference>
<dbReference type="Pfam" id="PF01408">
    <property type="entry name" value="GFO_IDH_MocA"/>
    <property type="match status" value="1"/>
</dbReference>
<dbReference type="Pfam" id="PF22725">
    <property type="entry name" value="GFO_IDH_MocA_C3"/>
    <property type="match status" value="1"/>
</dbReference>
<name>E0XXJ1_9PROT</name>
<dbReference type="GO" id="GO:0000166">
    <property type="term" value="F:nucleotide binding"/>
    <property type="evidence" value="ECO:0007669"/>
    <property type="project" value="InterPro"/>
</dbReference>
<feature type="domain" description="Gfo/Idh/MocA-like oxidoreductase N-terminal" evidence="1">
    <location>
        <begin position="24"/>
        <end position="153"/>
    </location>
</feature>
<proteinExistence type="predicted"/>
<evidence type="ECO:0000259" key="1">
    <source>
        <dbReference type="Pfam" id="PF01408"/>
    </source>
</evidence>
<dbReference type="PANTHER" id="PTHR43708">
    <property type="entry name" value="CONSERVED EXPRESSED OXIDOREDUCTASE (EUROFUNG)"/>
    <property type="match status" value="1"/>
</dbReference>
<sequence>MLEKIESIWKALVLNKDKDMAKLNWAMVGGGEGSQIGPAHRLGAQADGLFKFTAGALDHRPEEGRKYAQSLGVDIERAYGNWQEMLENEIGREDRIDLVTVATPNDTHFQITKEFLSAGFNVLCEKPMTMSVEEGEEIVNIAQKSGKICAVNYAYSAYPMVRQARAMVRSGEIGKVRSVVTNFSHGHHSNQSDADNPRVRWRYDPTIAGVSGQFADCGIHALHMASFICDDEVQSLSADFASVIASRELEDDAMVNFRMSKGTVGRLWTSSIAIGRQHGFDFQIFGEIGGLRWHSEQPNQLIYTPLEGRTQVLEKGEKGLHEDANRLSRAAIAHPEGFPLAVANIYCDLADTIKGQERDGLPRAADGLRSIAAVHAAVVSAKNKGEWVDARPPMFR</sequence>
<feature type="domain" description="GFO/IDH/MocA-like oxidoreductase" evidence="2">
    <location>
        <begin position="161"/>
        <end position="291"/>
    </location>
</feature>
<dbReference type="InterPro" id="IPR000683">
    <property type="entry name" value="Gfo/Idh/MocA-like_OxRdtase_N"/>
</dbReference>
<dbReference type="SUPFAM" id="SSF51735">
    <property type="entry name" value="NAD(P)-binding Rossmann-fold domains"/>
    <property type="match status" value="1"/>
</dbReference>
<dbReference type="Gene3D" id="3.30.360.10">
    <property type="entry name" value="Dihydrodipicolinate Reductase, domain 2"/>
    <property type="match status" value="1"/>
</dbReference>
<dbReference type="SUPFAM" id="SSF55347">
    <property type="entry name" value="Glyceraldehyde-3-phosphate dehydrogenase-like, C-terminal domain"/>
    <property type="match status" value="1"/>
</dbReference>
<reference evidence="3" key="1">
    <citation type="journal article" date="2011" name="Environ. Microbiol.">
        <title>Time-series analyses of Monterey Bay coastal microbial picoplankton using a 'genome proxy' microarray.</title>
        <authorList>
            <person name="Rich V.I."/>
            <person name="Pham V.D."/>
            <person name="Eppley J."/>
            <person name="Shi Y."/>
            <person name="DeLong E.F."/>
        </authorList>
    </citation>
    <scope>NUCLEOTIDE SEQUENCE</scope>
</reference>
<dbReference type="InterPro" id="IPR055170">
    <property type="entry name" value="GFO_IDH_MocA-like_dom"/>
</dbReference>
<dbReference type="InterPro" id="IPR051317">
    <property type="entry name" value="Gfo/Idh/MocA_oxidoreduct"/>
</dbReference>
<dbReference type="AlphaFoldDB" id="E0XXJ1"/>